<keyword evidence="2" id="KW-0596">Phosphopantetheine</keyword>
<proteinExistence type="predicted"/>
<evidence type="ECO:0000259" key="4">
    <source>
        <dbReference type="PROSITE" id="PS50075"/>
    </source>
</evidence>
<dbReference type="InterPro" id="IPR010071">
    <property type="entry name" value="AA_adenyl_dom"/>
</dbReference>
<dbReference type="InterPro" id="IPR023213">
    <property type="entry name" value="CAT-like_dom_sf"/>
</dbReference>
<evidence type="ECO:0000256" key="2">
    <source>
        <dbReference type="ARBA" id="ARBA00022450"/>
    </source>
</evidence>
<dbReference type="FunFam" id="3.40.50.12780:FF:000012">
    <property type="entry name" value="Non-ribosomal peptide synthetase"/>
    <property type="match status" value="1"/>
</dbReference>
<keyword evidence="6" id="KW-1185">Reference proteome</keyword>
<dbReference type="OrthoDB" id="3802848at2"/>
<dbReference type="Gene3D" id="3.30.559.10">
    <property type="entry name" value="Chloramphenicol acetyltransferase-like domain"/>
    <property type="match status" value="1"/>
</dbReference>
<dbReference type="SUPFAM" id="SSF52777">
    <property type="entry name" value="CoA-dependent acyltransferases"/>
    <property type="match status" value="2"/>
</dbReference>
<dbReference type="NCBIfam" id="TIGR01733">
    <property type="entry name" value="AA-adenyl-dom"/>
    <property type="match status" value="1"/>
</dbReference>
<name>A0A543N978_9ACTN</name>
<gene>
    <name evidence="5" type="ORF">FHX37_3718</name>
</gene>
<evidence type="ECO:0000256" key="1">
    <source>
        <dbReference type="ARBA" id="ARBA00001957"/>
    </source>
</evidence>
<dbReference type="RefSeq" id="WP_141925441.1">
    <property type="nucleotide sequence ID" value="NZ_VFQC01000002.1"/>
</dbReference>
<dbReference type="GO" id="GO:0005737">
    <property type="term" value="C:cytoplasm"/>
    <property type="evidence" value="ECO:0007669"/>
    <property type="project" value="TreeGrafter"/>
</dbReference>
<protein>
    <submittedName>
        <fullName evidence="5">Amino acid adenylation domain-containing protein</fullName>
    </submittedName>
</protein>
<dbReference type="EMBL" id="VFQC01000002">
    <property type="protein sequence ID" value="TQN28381.1"/>
    <property type="molecule type" value="Genomic_DNA"/>
</dbReference>
<dbReference type="InterPro" id="IPR000873">
    <property type="entry name" value="AMP-dep_synth/lig_dom"/>
</dbReference>
<dbReference type="SMART" id="SM00823">
    <property type="entry name" value="PKS_PP"/>
    <property type="match status" value="1"/>
</dbReference>
<dbReference type="Gene3D" id="3.30.559.30">
    <property type="entry name" value="Nonribosomal peptide synthetase, condensation domain"/>
    <property type="match status" value="1"/>
</dbReference>
<dbReference type="Gene3D" id="1.10.1200.10">
    <property type="entry name" value="ACP-like"/>
    <property type="match status" value="1"/>
</dbReference>
<dbReference type="InterPro" id="IPR036736">
    <property type="entry name" value="ACP-like_sf"/>
</dbReference>
<dbReference type="InterPro" id="IPR025110">
    <property type="entry name" value="AMP-bd_C"/>
</dbReference>
<dbReference type="FunFam" id="3.40.50.980:FF:000001">
    <property type="entry name" value="Non-ribosomal peptide synthetase"/>
    <property type="match status" value="1"/>
</dbReference>
<dbReference type="InterPro" id="IPR042099">
    <property type="entry name" value="ANL_N_sf"/>
</dbReference>
<dbReference type="InterPro" id="IPR020806">
    <property type="entry name" value="PKS_PP-bd"/>
</dbReference>
<evidence type="ECO:0000313" key="5">
    <source>
        <dbReference type="EMBL" id="TQN28381.1"/>
    </source>
</evidence>
<sequence>MEHQSELLRRLRRLPETDRDAFLAQLDRVTPGNRSAPLSFRQEQLWLFDRVAPSGTAYGLGFALTLTGPLDTVALEGAVTDLVARHPILRSLFPHEKETGEQVVQPERETRLVPEDAHGQDPPRVHEEIVREELRRGFDVNAEPMVRFRLVRWSPEEHTLIVATHYLAMGRRSHDVLCADIAAAYAARRAGTEPGFHSAATPFAEYAVWQREWSRSAEAEHAEEFWSRALSGWENTELPPDLPRPRVLNLSSESVSRPVPRGAAARARALAERLDVPADDVLLAAYLAVLSRQTAALDLTVGLPHDVPGPFSPDALLGDYGNLLPLRLEVDPAAPFADLVRAVHARRTASEEHGTLPFKRILDRLDIDPDPGRLPLVQLGFDAPEPGAGPHWADELRITGERVDTGIGTFELALETTLDTAEPVVTVRYATALYREATADRLARRYLDFLDGACARPDQPLTALPFATAEERTAILQDWNPRIGDPPEGSVHHLFERAARQHADRTAVAWRHGEITYAELDAWANRIAHGLSRAGAGPETLVPVLLERGPLLVAGILGVLKSGAAYVPIDLTQPDEQVQAIIGDCGARVVLTSAETAPRLGAGPITVDAEADTRGLPETPPPAASFPDSLAYAIYTSGSTGRPKGVLVEHRNVTNFIRTVQEMFALGSQDRIVQFASPGFDVSVFETFGALLSGALLYVVDEDERRSAAALDAILAERRITVIDLPPAVMELLEPENYADLRVAFVGGEAFSGALTTRWARQCHFYNGYGPTETTVTVIAKECAGTWSESPPIGRAMAQHRAYVVDEDLGLLPPAARGELAVSGLGVGRGYLGQPGLTADRFRPDPYGPPGSRMYMTGDLASWNDDGDLEFLGRVDRQVKVRGVRIELGEVEAALQAVPGVARPVADVAVDPDRGTLLVAYVVPEDGAELQLDTVRNALSARLPPPMVPSVLVPLDEVPLTQSGKVDRRALPAVEFVAVEEEGDEEDENSTPTQRRVRGEVFAPLLGARVGNHVNFFAAGGTSLQAIRIAARVKSVFGVEVPIAEFFVTPTVAGLAELVDQEVARERDHRDALTEALELVENRTDAELGELAETLDSGSRDT</sequence>
<dbReference type="GO" id="GO:0044550">
    <property type="term" value="P:secondary metabolite biosynthetic process"/>
    <property type="evidence" value="ECO:0007669"/>
    <property type="project" value="TreeGrafter"/>
</dbReference>
<dbReference type="PANTHER" id="PTHR45527:SF1">
    <property type="entry name" value="FATTY ACID SYNTHASE"/>
    <property type="match status" value="1"/>
</dbReference>
<dbReference type="Pfam" id="PF00550">
    <property type="entry name" value="PP-binding"/>
    <property type="match status" value="1"/>
</dbReference>
<dbReference type="SUPFAM" id="SSF47336">
    <property type="entry name" value="ACP-like"/>
    <property type="match status" value="1"/>
</dbReference>
<keyword evidence="3" id="KW-0597">Phosphoprotein</keyword>
<dbReference type="PANTHER" id="PTHR45527">
    <property type="entry name" value="NONRIBOSOMAL PEPTIDE SYNTHETASE"/>
    <property type="match status" value="1"/>
</dbReference>
<organism evidence="5 6">
    <name type="scientific">Haloactinospora alba</name>
    <dbReference type="NCBI Taxonomy" id="405555"/>
    <lineage>
        <taxon>Bacteria</taxon>
        <taxon>Bacillati</taxon>
        <taxon>Actinomycetota</taxon>
        <taxon>Actinomycetes</taxon>
        <taxon>Streptosporangiales</taxon>
        <taxon>Nocardiopsidaceae</taxon>
        <taxon>Haloactinospora</taxon>
    </lineage>
</organism>
<evidence type="ECO:0000313" key="6">
    <source>
        <dbReference type="Proteomes" id="UP000317422"/>
    </source>
</evidence>
<dbReference type="GO" id="GO:0003824">
    <property type="term" value="F:catalytic activity"/>
    <property type="evidence" value="ECO:0007669"/>
    <property type="project" value="InterPro"/>
</dbReference>
<dbReference type="InterPro" id="IPR045851">
    <property type="entry name" value="AMP-bd_C_sf"/>
</dbReference>
<feature type="domain" description="Carrier" evidence="4">
    <location>
        <begin position="988"/>
        <end position="1063"/>
    </location>
</feature>
<accession>A0A543N978</accession>
<dbReference type="PROSITE" id="PS50075">
    <property type="entry name" value="CARRIER"/>
    <property type="match status" value="1"/>
</dbReference>
<dbReference type="InterPro" id="IPR009081">
    <property type="entry name" value="PP-bd_ACP"/>
</dbReference>
<dbReference type="Gene3D" id="3.30.300.30">
    <property type="match status" value="1"/>
</dbReference>
<dbReference type="Pfam" id="PF00668">
    <property type="entry name" value="Condensation"/>
    <property type="match status" value="1"/>
</dbReference>
<dbReference type="GO" id="GO:0043041">
    <property type="term" value="P:amino acid activation for nonribosomal peptide biosynthetic process"/>
    <property type="evidence" value="ECO:0007669"/>
    <property type="project" value="TreeGrafter"/>
</dbReference>
<dbReference type="Pfam" id="PF13193">
    <property type="entry name" value="AMP-binding_C"/>
    <property type="match status" value="1"/>
</dbReference>
<comment type="caution">
    <text evidence="5">The sequence shown here is derived from an EMBL/GenBank/DDBJ whole genome shotgun (WGS) entry which is preliminary data.</text>
</comment>
<dbReference type="InterPro" id="IPR001242">
    <property type="entry name" value="Condensation_dom"/>
</dbReference>
<dbReference type="GO" id="GO:0031177">
    <property type="term" value="F:phosphopantetheine binding"/>
    <property type="evidence" value="ECO:0007669"/>
    <property type="project" value="InterPro"/>
</dbReference>
<evidence type="ECO:0000256" key="3">
    <source>
        <dbReference type="ARBA" id="ARBA00022553"/>
    </source>
</evidence>
<dbReference type="CDD" id="cd05930">
    <property type="entry name" value="A_NRPS"/>
    <property type="match status" value="1"/>
</dbReference>
<dbReference type="SUPFAM" id="SSF56801">
    <property type="entry name" value="Acetyl-CoA synthetase-like"/>
    <property type="match status" value="1"/>
</dbReference>
<dbReference type="Proteomes" id="UP000317422">
    <property type="component" value="Unassembled WGS sequence"/>
</dbReference>
<dbReference type="AlphaFoldDB" id="A0A543N978"/>
<reference evidence="5 6" key="1">
    <citation type="submission" date="2019-06" db="EMBL/GenBank/DDBJ databases">
        <title>Sequencing the genomes of 1000 actinobacteria strains.</title>
        <authorList>
            <person name="Klenk H.-P."/>
        </authorList>
    </citation>
    <scope>NUCLEOTIDE SEQUENCE [LARGE SCALE GENOMIC DNA]</scope>
    <source>
        <strain evidence="5 6">DSM 45015</strain>
    </source>
</reference>
<dbReference type="Gene3D" id="3.40.50.12780">
    <property type="entry name" value="N-terminal domain of ligase-like"/>
    <property type="match status" value="1"/>
</dbReference>
<dbReference type="GO" id="GO:0008610">
    <property type="term" value="P:lipid biosynthetic process"/>
    <property type="evidence" value="ECO:0007669"/>
    <property type="project" value="UniProtKB-ARBA"/>
</dbReference>
<dbReference type="Pfam" id="PF00501">
    <property type="entry name" value="AMP-binding"/>
    <property type="match status" value="1"/>
</dbReference>
<comment type="cofactor">
    <cofactor evidence="1">
        <name>pantetheine 4'-phosphate</name>
        <dbReference type="ChEBI" id="CHEBI:47942"/>
    </cofactor>
</comment>